<dbReference type="KEGG" id="rpb:RPB_1638"/>
<dbReference type="eggNOG" id="COG3420">
    <property type="taxonomic scope" value="Bacteria"/>
</dbReference>
<dbReference type="PROSITE" id="PS00330">
    <property type="entry name" value="HEMOLYSIN_CALCIUM"/>
    <property type="match status" value="1"/>
</dbReference>
<evidence type="ECO:0000259" key="1">
    <source>
        <dbReference type="SMART" id="SM00736"/>
    </source>
</evidence>
<dbReference type="Proteomes" id="UP000008809">
    <property type="component" value="Chromosome"/>
</dbReference>
<name>Q2IZL4_RHOP2</name>
<dbReference type="Pfam" id="PF17803">
    <property type="entry name" value="Cadherin_4"/>
    <property type="match status" value="21"/>
</dbReference>
<dbReference type="Pfam" id="PF17963">
    <property type="entry name" value="Big_9"/>
    <property type="match status" value="2"/>
</dbReference>
<dbReference type="InterPro" id="IPR006644">
    <property type="entry name" value="Cadg"/>
</dbReference>
<dbReference type="NCBIfam" id="TIGR01965">
    <property type="entry name" value="VCBS_repeat"/>
    <property type="match status" value="26"/>
</dbReference>
<dbReference type="InterPro" id="IPR015919">
    <property type="entry name" value="Cadherin-like_sf"/>
</dbReference>
<organism evidence="2 3">
    <name type="scientific">Rhodopseudomonas palustris (strain HaA2)</name>
    <dbReference type="NCBI Taxonomy" id="316058"/>
    <lineage>
        <taxon>Bacteria</taxon>
        <taxon>Pseudomonadati</taxon>
        <taxon>Pseudomonadota</taxon>
        <taxon>Alphaproteobacteria</taxon>
        <taxon>Hyphomicrobiales</taxon>
        <taxon>Nitrobacteraceae</taxon>
        <taxon>Rhodopseudomonas</taxon>
    </lineage>
</organism>
<dbReference type="PRINTS" id="PR00313">
    <property type="entry name" value="CABNDNGRPT"/>
</dbReference>
<dbReference type="RefSeq" id="WP_011440534.1">
    <property type="nucleotide sequence ID" value="NC_007778.1"/>
</dbReference>
<reference evidence="2 3" key="1">
    <citation type="submission" date="2006-01" db="EMBL/GenBank/DDBJ databases">
        <title>Complete sequence of Rhodopseudomonas palustris HaA2.</title>
        <authorList>
            <consortium name="US DOE Joint Genome Institute"/>
            <person name="Copeland A."/>
            <person name="Lucas S."/>
            <person name="Lapidus A."/>
            <person name="Barry K."/>
            <person name="Detter J.C."/>
            <person name="Glavina T."/>
            <person name="Hammon N."/>
            <person name="Israni S."/>
            <person name="Pitluck S."/>
            <person name="Chain P."/>
            <person name="Malfatti S."/>
            <person name="Shin M."/>
            <person name="Vergez L."/>
            <person name="Schmutz J."/>
            <person name="Larimer F."/>
            <person name="Land M."/>
            <person name="Hauser L."/>
            <person name="Pelletier D.A."/>
            <person name="Kyrpides N."/>
            <person name="Anderson I."/>
            <person name="Oda Y."/>
            <person name="Harwood C.S."/>
            <person name="Richardson P."/>
        </authorList>
    </citation>
    <scope>NUCLEOTIDE SEQUENCE [LARGE SCALE GENOMIC DNA]</scope>
    <source>
        <strain evidence="2 3">HaA2</strain>
    </source>
</reference>
<dbReference type="GO" id="GO:0005509">
    <property type="term" value="F:calcium ion binding"/>
    <property type="evidence" value="ECO:0007669"/>
    <property type="project" value="InterPro"/>
</dbReference>
<dbReference type="Gene3D" id="2.60.40.10">
    <property type="entry name" value="Immunoglobulins"/>
    <property type="match status" value="17"/>
</dbReference>
<dbReference type="NCBIfam" id="NF012211">
    <property type="entry name" value="tand_rpt_95"/>
    <property type="match status" value="4"/>
</dbReference>
<dbReference type="PANTHER" id="PTHR14139:SF2">
    <property type="entry name" value="CALSYNTENIN-1"/>
    <property type="match status" value="1"/>
</dbReference>
<dbReference type="InterPro" id="IPR018511">
    <property type="entry name" value="Hemolysin-typ_Ca-bd_CS"/>
</dbReference>
<dbReference type="PANTHER" id="PTHR14139">
    <property type="entry name" value="CALSYNTENIN"/>
    <property type="match status" value="1"/>
</dbReference>
<sequence length="5094" mass="515359">MAIINGTNGNDNPLVGSTGADTIHGLDGDDLIRAGNGNDTVFGDAGDDILDGGTGFDVLTGGAGNDALLGGSNLGGLDIAAYSGKWSDYTITVNAAGNYTVVDRRAGSPDGTDTVSGVEAFRFAAPDGNGTVDFLLADLLNAPPVAGADVGTVAESAGTPTSGNSVLGNVLGNDSDPNAPYDVLSVSAIAGGTIGSEFAGSFGKITLNADGSYTYVVNEAAVDAADAPAPGTTLTDQFTYTLSDAGGLTQTATLTITITGTNDAPVAQADTLSSFVTNGAARTIAFSELTANDSAGPANEADQTFTVTGVSNASGGTVTINNNGTAGDTSDDFIQFTPDAGFNGTASFDYTITDNGTTNGVPNPLTSTGHVSFSVTSPNHAPQGEDAVVTISEDGAHTFQVSDFAFSDADLPAQTLNAVIITSLPAAGSLTLNGTPVTAGQVIAATSIPGLVFTPAPDANGAGYASFTFQVRDSGGTANGGVDTDTTANSFTFNVTPVNDGPVAANPIANQSSPEDQQWTFQVPADAFSDIDSPSLNYSATLGNGDPLPGTLVFDASTRTFSGSPPQDYNGTFSLKVTASDGTLSVSDIFELTITPMNDAAIISGDVAGAVDEDTVATATGTLLASDVDNATNAFQANAGSTTHGSYVVNAAGVWTYTLNNADTAVDALNNLDTLSDSFTVLSADGTSQVVSITITGTNDAAIISGTATGAVDEDTVATATGTLLASDVDNAANAFQANAGSTTHGSYVVNAAGVWTYTLNNADTAVDALNNLDTLSDSFTVLSADGTSQVVSITITGTNDAAIISGDVAGAVDEDTVATATGTLLASDVDNATNAFQANAGSTTHGSYVVNAAGVWTYTLDNTDPAVNALNNLDTLSDSFTVLSADGTSQVVSITITGTNDAAIISGTATGAVDEDTVATATGTLLASDVDNAANAFQANAGSTTHGSYVVNAAGVWTYTLDNTDPAVNALNNLDTLSDSFTVLSADGTSQVVSITITGTNDAAIISGDVAGAVDEDTVATATGTLLASDVDNATNAFQANAGSTTHGSYVVNAAGVWTYTLDNADTAVDALNNLDTLSDSFTVLSADGTSQVVSITITGTNDAAIISGTATGAVDEDTVATATGTLLASDVDNAANAFQANAGSTTHGSYVVNAAGVWTYTLDNADTAVDALNNLDTLSDSFTVLSADGTSQVVSITITGTNDAAIISGTATGAVDEDTVATATGTLLASDVDNAANAFQANAGSTTHGSYVVNAAGVWTYTLDNADTAVDALNNLDTLSDSFTVLSADGTSQVVSITITGTNDAAIISGTATGAVDEDTVATATGTLLASDVDNAANAFQANAGSTTHGSYVVNAAGVWTYTLNNADTAVDALNNLDTLSDSFTVLSADGTSQVVSITITGTNDAAIISGDVAGAVDEDTVATATGTLLASDVDNATNAFQANAGSTTHGSYVVDGTGTWTYTLNNADPAVNALNDLGTLSDSFTVLSADGTSQVVSITITGTNDAAIISGTATGAVDEDTVATATGTLLASDVDNAANAFQANAGSTTHGSYVVNAAGVWTYTLDNTDPAVNALNDLGTLSDSFTVLSADGTSQVVSITITGTNDAAIISGTATGAVDEDTVATATGTLTASDVDNAANVFQANAGSTTHGSYAVTAAGVWTYTLDNTDPAVNALNDLGTLSDSFTVLSADGTSQVVSITITGTNDAAIISGTATGAVDEDTVATATGTLLASDVDNAANAFQANAGSTTHGSYVVDGTGTWTYTLDNTDPAVNALNDLGTLSDSFTVLSADGTSQVVSITITGTNDAAIISGTATGAVDEDTVATATGTLTASDVDNAANAFQANAGSTTHGSYVVDGTGVWTYTLNNADTAVDALNNLDTLSDSFTVLSADGTSQVVSITITGTNDAAIISGDVAGAVDEDTVATATGTLLASDVDNATNAFQANAGSTTHGSYVVDGTGTWTYTLDNTDPAVNALNDLGTLSDSFTVLSADGTSQVVSITITGTNDAPVIDGDPDVTGVQPIPTQTVAEDGTVAALAARVQQLIAGGISDVDGEAVTLTLTLTYPAGSGIASQQILVNPAVDFTWTPPTNFNGTIQVDLAAFDGTATTHAGFDLVVTPVNDAPVLTGSAATLAAGVEDTTYTVSAADLLAGFTDVDGDTLSVADLSANHGVVTDNGDGTYTIAPTSNYNGPVTLSYNVVDGQTGVTAATQTFALAAAPDLDTVLTNAALDPDVLDANGNLHFGSGNAGTGFAVATDAVDAPGVELGLSAVLRYSGTAPIDLTLDPTGHTYVVPAGTAGGTPQDGAGSADDNWARWNFSFSIGADADMSGNETIGDLDYRFTISSIGESGALTELLSYTVAQIAEAYDLLYGPGAGAAFLNQSIYQDTINLEWAHILGSDPNHPFDPNLPGYYQIDLVASKDGSTLVSDYIKVRVNSAPDAQDDVNGLETLKEAGVAAGDAAATGNVLTNDADPDTLPTPDKPLLVVTQVGVTAVASTGTTIDGTYGTLTIAANGAWSYALDDALPTTQALQVGLNGTETFTYTVADRFGVTDTATLTLSIDGSNDAPVAYVVPAFPSIAEDASFSGTVGLNLPVALFASDVDNALNPSSLTFTGATITIGATVINVSDLAAAGIDYTPGSGVFHFNGAVAAYQSLGVGDSAEVVVSFTATDGSAVSNAGSVSFTVTGTNDAPTTSAVTLTSVAEDSGARLITQAELLDNAVDIDGDILTATGLTIASGKGTLVNNTDGTWSYTPAANDDTVVSFSYTIVDGHTGSVAGSATLDITPVNDAPTLGFRQGFEDDSAGIIDGLASNGTTYGHLAIVNTFQSASGTVSAADGGDFAVFTQAGPLNDESGPFTRFDGYRSEFVDGLTTSVKVYLDTNLASGEGFDYSVAANRTNGNHLRDYIFHVTKDSSTGQLLVGASNNTNFNPREDLDTLANHGTITSSGWYTLQYVFRDNGGVLAVELSVLDSAGAVVFTQTLSSPSDLITDVGGNRYGWFTNIDVTEGIAVDSFTLGDFTGKVSELAGTKDDSATIHRDSGIIPLRDVDLGDSHTVTFLSQADGYLGSFSLATADSTFDGEGKVTWTFQVADSALDALKAGEVRTQSYTVTVDDGNGGTASQVVSVTLTGANDGAVVGGTVVGSVTEDGDGLAAFQTTGGTLTVDDKDAGESFYQEAAANTAYGSYTLAANGEWVYTLANGHAAVQSLAAGESLTDSFTARTIDGTLQTVTITINGANDITSTVSGSVDNTATKGGSGNELIVGTGIPASGFGLVNQTDFGIELGLQVIYRQGPTVAPTDVDGYGDGVLHFTVNDGAQETANGSGSDNAARAAWSFNYSIATGLNGESSNLGAFTFKLLYDVDPTESANYKTLTMVSKVGGGYEWLDEQGHSIISDDGGNANVAQNSENYAFSLAQAYLANVYGPANNFDGDARFDIQLQAYSGATLLATNHIAVDVIESNTTPVAVADSNAHDQVIEGGVSQASDITATGNVLTNDVEPDIGDTKTATLLNGVAVGATGTVAYGTYGNVVLNRDGGWTYTLDPNKSDTQALVDGATATEVFTYTMTDLDGATSTSTLTITITGSNDAPEVAGTISGERAEGTSAFTLNLLQGASDPDSGDTLSVTNVQYAVDNGTASTTVPTGLVLTDATLSVDPSDAVFNSLAVGQSKVITVTYDVTDGHGGTVAQTATVTITGTNDAPVIAGGPQSGKAFEAGDLHNMIEADVAADHKFEPVVVLDDTIQTLINTHPTAMNVVLQGVLTALQVTNPSATLADAIAQVWDNLDDHYTATNYYNTSVNEQFIRLGVEYVKYLEAGGHPLVDVVAKYEPDVSGNGVPDRVQSMHDNLLGNLNHTDFDSRFSGQLKIDLENLIKTIDPNLDLLTRQVSEVHSGRESNAANKPLAVAFDQAHGLLPVASGQFTATDVDNGDTLTWTIDSANGVTGANGTYGTLTLDGTGKWSYTLDDSRTVTQALSEDDTATETFIVKVSDNHGGFDTETVTITVKGANDAAAITGTSTASLTETNAVLTAAGNLDATDVDGAGSFTEQSDVAGSNGYGLFSIDASGAWTYTTNSANDAFVAGQTYTDSITVATDDGTNQLIIVTITGTNDAPVVTGGVTTSATEDGLPVTVNALANASDADAGSALLVVPPAVLPAGVTFIAPGAAQTIDFESYALGSVVGQNGWTDASPNSPANAIVDVGGTHNQVLRLANDPSSGDFGGPYTPALAVAAGESASGAAVDQFVLSFNFKAVQNMADGSRIEIGLANTASNDRNNFMVLEYTGEPGVGLRLAINSPLANANEWSNNSFDFATGNVTLAANIDPNAWHTVKVVAKFNDGSNNDVLQYYLDGVYIGSGGSFENYFEYARGNSHDASVYAVNKVLFRAGEPAGNPFAADGSGGNRQGFYIDDISTQAASSTAGFQLDPTHADYQHLAQDQTQIVTVNYGVSDGITTTPTTATFTVTGVNDAPVAAADTATATEDGAVVMATVASNDTDADQGHVLTYTLNEPVDGLTLNADGSYSFDPTHATYQSLAAGAQINVVANYTVKDQFNAESHATLTIKVTGTNDAPTMADLTPISINETADYDYFDAIEGAIVATDADANSTLSYGINTGSGTVNSLMGTYGTLTVNANGTYSYAPNAIAINALTGPASETFDVTVSDGIATTMKPLTITINGVNDVPNDIVWSETMGGVNPNVGAPVVAEFSRVGYAIGQLRAEDLAEPSQTVSFQLVGDATGLTANTDGVITVDSAGLVKLLDPTKLSVAASGYDPDSPITEVFPGVLGYSFFVKVTDSVGASVVVEQYVTVAEQTKFDGSTVLAQLNGLDNEFDLTATSGPTSFAGGAFAAADNFVDGGARNDILTTGSGNDVLVGGSGDDTLNAGNGVNQLDGGIGNDVLTAGTGDDWFVGGTGNDTITTGDAVDIVDASSPEVEHDHDVIQYNWTSSSGLLRNDVFTQTAPTSGIAGANVTNYADTIIDFTDGSDKIAFTAGTSEHSFGLGGVGQLSASKLVIYAGKGGDGLAGTADDVLANNVIAGSQADGAQLKYFQDSGELWYDRDGDTNVGVTDIAKVATLTNHAALTHSDILLV</sequence>
<dbReference type="SUPFAM" id="SSF51120">
    <property type="entry name" value="beta-Roll"/>
    <property type="match status" value="2"/>
</dbReference>
<dbReference type="Gene3D" id="2.60.40.3440">
    <property type="match status" value="1"/>
</dbReference>
<dbReference type="InterPro" id="IPR001343">
    <property type="entry name" value="Hemolysn_Ca-bd"/>
</dbReference>
<dbReference type="InterPro" id="IPR010221">
    <property type="entry name" value="VCBS_dom"/>
</dbReference>
<gene>
    <name evidence="2" type="ordered locus">RPB_1638</name>
</gene>
<dbReference type="GO" id="GO:0016020">
    <property type="term" value="C:membrane"/>
    <property type="evidence" value="ECO:0007669"/>
    <property type="project" value="InterPro"/>
</dbReference>
<dbReference type="eggNOG" id="COG2911">
    <property type="taxonomic scope" value="Bacteria"/>
</dbReference>
<dbReference type="InterPro" id="IPR011049">
    <property type="entry name" value="Serralysin-like_metalloprot_C"/>
</dbReference>
<accession>Q2IZL4</accession>
<proteinExistence type="predicted"/>
<keyword evidence="3" id="KW-1185">Reference proteome</keyword>
<dbReference type="Pfam" id="PF17892">
    <property type="entry name" value="Cadherin_5"/>
    <property type="match status" value="2"/>
</dbReference>
<evidence type="ECO:0000313" key="2">
    <source>
        <dbReference type="EMBL" id="ABD06346.1"/>
    </source>
</evidence>
<evidence type="ECO:0000313" key="3">
    <source>
        <dbReference type="Proteomes" id="UP000008809"/>
    </source>
</evidence>
<dbReference type="InterPro" id="IPR013783">
    <property type="entry name" value="Ig-like_fold"/>
</dbReference>
<dbReference type="EMBL" id="CP000250">
    <property type="protein sequence ID" value="ABD06346.1"/>
    <property type="molecule type" value="Genomic_DNA"/>
</dbReference>
<dbReference type="OrthoDB" id="5593939at2"/>
<dbReference type="InterPro" id="IPR040853">
    <property type="entry name" value="RapA2_cadherin-like"/>
</dbReference>
<protein>
    <submittedName>
        <fullName evidence="2">VCBS</fullName>
    </submittedName>
</protein>
<dbReference type="SMART" id="SM00736">
    <property type="entry name" value="CADG"/>
    <property type="match status" value="1"/>
</dbReference>
<dbReference type="SUPFAM" id="SSF49313">
    <property type="entry name" value="Cadherin-like"/>
    <property type="match status" value="1"/>
</dbReference>
<dbReference type="STRING" id="316058.RPB_1638"/>
<dbReference type="HOGENOM" id="CLU_223228_0_0_5"/>
<dbReference type="Pfam" id="PF00353">
    <property type="entry name" value="HemolysinCabind"/>
    <property type="match status" value="4"/>
</dbReference>
<dbReference type="eggNOG" id="COG2931">
    <property type="taxonomic scope" value="Bacteria"/>
</dbReference>
<dbReference type="InterPro" id="IPR041690">
    <property type="entry name" value="Cadherin_5"/>
</dbReference>
<feature type="domain" description="Dystroglycan-type cadherin-like" evidence="1">
    <location>
        <begin position="503"/>
        <end position="601"/>
    </location>
</feature>